<reference evidence="10" key="2">
    <citation type="submission" date="2021-04" db="EMBL/GenBank/DDBJ databases">
        <authorList>
            <person name="Gilroy R."/>
        </authorList>
    </citation>
    <scope>NUCLEOTIDE SEQUENCE</scope>
    <source>
        <strain evidence="10">378</strain>
    </source>
</reference>
<feature type="region of interest" description="Disordered" evidence="7">
    <location>
        <begin position="182"/>
        <end position="264"/>
    </location>
</feature>
<organism evidence="10 11">
    <name type="scientific">Candidatus Anaerobiospirillum pullicola</name>
    <dbReference type="NCBI Taxonomy" id="2838451"/>
    <lineage>
        <taxon>Bacteria</taxon>
        <taxon>Pseudomonadati</taxon>
        <taxon>Pseudomonadota</taxon>
        <taxon>Gammaproteobacteria</taxon>
        <taxon>Aeromonadales</taxon>
        <taxon>Succinivibrionaceae</taxon>
        <taxon>Anaerobiospirillum</taxon>
    </lineage>
</organism>
<evidence type="ECO:0000256" key="8">
    <source>
        <dbReference type="SAM" id="Phobius"/>
    </source>
</evidence>
<accession>A0A948THW9</accession>
<gene>
    <name evidence="10" type="ORF">H9847_09350</name>
</gene>
<evidence type="ECO:0000259" key="9">
    <source>
        <dbReference type="Pfam" id="PF02687"/>
    </source>
</evidence>
<keyword evidence="6 8" id="KW-0472">Membrane</keyword>
<feature type="transmembrane region" description="Helical" evidence="8">
    <location>
        <begin position="423"/>
        <end position="447"/>
    </location>
</feature>
<keyword evidence="3" id="KW-1003">Cell membrane</keyword>
<feature type="compositionally biased region" description="Low complexity" evidence="7">
    <location>
        <begin position="196"/>
        <end position="207"/>
    </location>
</feature>
<comment type="caution">
    <text evidence="10">The sequence shown here is derived from an EMBL/GenBank/DDBJ whole genome shotgun (WGS) entry which is preliminary data.</text>
</comment>
<reference evidence="10" key="1">
    <citation type="journal article" date="2021" name="PeerJ">
        <title>Extensive microbial diversity within the chicken gut microbiome revealed by metagenomics and culture.</title>
        <authorList>
            <person name="Gilroy R."/>
            <person name="Ravi A."/>
            <person name="Getino M."/>
            <person name="Pursley I."/>
            <person name="Horton D.L."/>
            <person name="Alikhan N.F."/>
            <person name="Baker D."/>
            <person name="Gharbi K."/>
            <person name="Hall N."/>
            <person name="Watson M."/>
            <person name="Adriaenssens E.M."/>
            <person name="Foster-Nyarko E."/>
            <person name="Jarju S."/>
            <person name="Secka A."/>
            <person name="Antonio M."/>
            <person name="Oren A."/>
            <person name="Chaudhuri R.R."/>
            <person name="La Ragione R."/>
            <person name="Hildebrand F."/>
            <person name="Pallen M.J."/>
        </authorList>
    </citation>
    <scope>NUCLEOTIDE SEQUENCE</scope>
    <source>
        <strain evidence="10">378</strain>
    </source>
</reference>
<dbReference type="PANTHER" id="PTHR30489">
    <property type="entry name" value="LIPOPROTEIN-RELEASING SYSTEM TRANSMEMBRANE PROTEIN LOLE"/>
    <property type="match status" value="1"/>
</dbReference>
<feature type="transmembrane region" description="Helical" evidence="8">
    <location>
        <begin position="532"/>
        <end position="552"/>
    </location>
</feature>
<evidence type="ECO:0000256" key="4">
    <source>
        <dbReference type="ARBA" id="ARBA00022692"/>
    </source>
</evidence>
<evidence type="ECO:0000313" key="10">
    <source>
        <dbReference type="EMBL" id="MBU3845047.1"/>
    </source>
</evidence>
<evidence type="ECO:0000256" key="1">
    <source>
        <dbReference type="ARBA" id="ARBA00004651"/>
    </source>
</evidence>
<feature type="transmembrane region" description="Helical" evidence="8">
    <location>
        <begin position="21"/>
        <end position="48"/>
    </location>
</feature>
<dbReference type="Pfam" id="PF02687">
    <property type="entry name" value="FtsX"/>
    <property type="match status" value="1"/>
</dbReference>
<dbReference type="GO" id="GO:0044874">
    <property type="term" value="P:lipoprotein localization to outer membrane"/>
    <property type="evidence" value="ECO:0007669"/>
    <property type="project" value="TreeGrafter"/>
</dbReference>
<evidence type="ECO:0000313" key="11">
    <source>
        <dbReference type="Proteomes" id="UP000733611"/>
    </source>
</evidence>
<comment type="similarity">
    <text evidence="2">Belongs to the ABC-4 integral membrane protein family. LolC/E subfamily.</text>
</comment>
<sequence length="565" mass="60724">MANFLDLKLALRFFRSRRKGALTRFISFASTCGIAIGVFAAIVGFSAMNGFEYELENRVLSIIPSAQLNSSRPYFQDVADIERILNESPHIVATAPAIELRAILSANRAFAPLVIAGIDPYKEQDVIAIQRFTNTQLISLCPNFRGYVFGMDQECADCNITDAAVASDDATALGGPGSPCAVDFSTPAAPEDDAADSATADAAAADTLENEEEEQLAASAARSEDAAAEQGAPAEQNPAAAQDAPAAQSTEAQSRSLAAQSAEPVLPTSNIPRIIIGSGIAKKLQVDVGDMVDVVTLDNTATVDSINAAHTPEQEASTVQSFAGTDFNRTLRTPQKHKALVVGIIHIGGQLDTTVALMHYTVLKELASLQGPNVIHIRTDNLQDTNNIVFNATSGKIKESAYLVTWMSTQGKLYHDIQMVRQILFVAMFLVLAVACFNIVSNLLMMVGEKRREIAILLTMGMKPHHVVRTFALMGLISGMYGSLLGLVSGVVVSLVVTPITSSFRDWFGFDLLNEDVYFINFIPCRLELSDVLIVLAISLLMSLGAALYPALRASRIKPARELNL</sequence>
<dbReference type="InterPro" id="IPR051447">
    <property type="entry name" value="Lipoprotein-release_system"/>
</dbReference>
<feature type="domain" description="ABC3 transporter permease C-terminal" evidence="9">
    <location>
        <begin position="426"/>
        <end position="559"/>
    </location>
</feature>
<evidence type="ECO:0000256" key="5">
    <source>
        <dbReference type="ARBA" id="ARBA00022989"/>
    </source>
</evidence>
<dbReference type="InterPro" id="IPR003838">
    <property type="entry name" value="ABC3_permease_C"/>
</dbReference>
<dbReference type="EMBL" id="JAHLFE010000189">
    <property type="protein sequence ID" value="MBU3845047.1"/>
    <property type="molecule type" value="Genomic_DNA"/>
</dbReference>
<dbReference type="Proteomes" id="UP000733611">
    <property type="component" value="Unassembled WGS sequence"/>
</dbReference>
<proteinExistence type="inferred from homology"/>
<evidence type="ECO:0000256" key="6">
    <source>
        <dbReference type="ARBA" id="ARBA00023136"/>
    </source>
</evidence>
<evidence type="ECO:0000256" key="2">
    <source>
        <dbReference type="ARBA" id="ARBA00005236"/>
    </source>
</evidence>
<dbReference type="AlphaFoldDB" id="A0A948THW9"/>
<evidence type="ECO:0000256" key="3">
    <source>
        <dbReference type="ARBA" id="ARBA00022475"/>
    </source>
</evidence>
<evidence type="ECO:0000256" key="7">
    <source>
        <dbReference type="SAM" id="MobiDB-lite"/>
    </source>
</evidence>
<feature type="compositionally biased region" description="Low complexity" evidence="7">
    <location>
        <begin position="228"/>
        <end position="252"/>
    </location>
</feature>
<feature type="transmembrane region" description="Helical" evidence="8">
    <location>
        <begin position="468"/>
        <end position="497"/>
    </location>
</feature>
<protein>
    <submittedName>
        <fullName evidence="10">FtsX-like permease family protein</fullName>
    </submittedName>
</protein>
<dbReference type="GO" id="GO:0098797">
    <property type="term" value="C:plasma membrane protein complex"/>
    <property type="evidence" value="ECO:0007669"/>
    <property type="project" value="TreeGrafter"/>
</dbReference>
<dbReference type="PANTHER" id="PTHR30489:SF0">
    <property type="entry name" value="LIPOPROTEIN-RELEASING SYSTEM TRANSMEMBRANE PROTEIN LOLE"/>
    <property type="match status" value="1"/>
</dbReference>
<keyword evidence="4 8" id="KW-0812">Transmembrane</keyword>
<keyword evidence="5 8" id="KW-1133">Transmembrane helix</keyword>
<name>A0A948THW9_9GAMM</name>
<comment type="subcellular location">
    <subcellularLocation>
        <location evidence="1">Cell membrane</location>
        <topology evidence="1">Multi-pass membrane protein</topology>
    </subcellularLocation>
</comment>